<dbReference type="AlphaFoldDB" id="A0A4R4FAG5"/>
<protein>
    <submittedName>
        <fullName evidence="2">DUF1700 domain-containing protein</fullName>
    </submittedName>
</protein>
<keyword evidence="1" id="KW-1133">Transmembrane helix</keyword>
<sequence length="153" mass="16767">MTRNEFLEKLRNALENDLGGSAVQDNVEYYNSYITEEVRKGRTESEVVDELGDPWVIARSLIDASENATETYGGYQAKEAAGRQGNGQDYGTGGSIHVFGIDSWWKKLLLVLGIIGVVLIVIAVIGGIFSLLMPLVVPIIVVMLVVRLAGRRK</sequence>
<name>A0A4R4FAG5_9FIRM</name>
<keyword evidence="1" id="KW-0812">Transmembrane</keyword>
<evidence type="ECO:0000313" key="2">
    <source>
        <dbReference type="EMBL" id="TDA20614.1"/>
    </source>
</evidence>
<dbReference type="Pfam" id="PF22564">
    <property type="entry name" value="HAAS"/>
    <property type="match status" value="1"/>
</dbReference>
<dbReference type="Proteomes" id="UP000295710">
    <property type="component" value="Unassembled WGS sequence"/>
</dbReference>
<keyword evidence="1" id="KW-0472">Membrane</keyword>
<evidence type="ECO:0000256" key="1">
    <source>
        <dbReference type="SAM" id="Phobius"/>
    </source>
</evidence>
<organism evidence="2 3">
    <name type="scientific">Extibacter muris</name>
    <dbReference type="NCBI Taxonomy" id="1796622"/>
    <lineage>
        <taxon>Bacteria</taxon>
        <taxon>Bacillati</taxon>
        <taxon>Bacillota</taxon>
        <taxon>Clostridia</taxon>
        <taxon>Lachnospirales</taxon>
        <taxon>Lachnospiraceae</taxon>
        <taxon>Extibacter</taxon>
    </lineage>
</organism>
<proteinExistence type="predicted"/>
<feature type="transmembrane region" description="Helical" evidence="1">
    <location>
        <begin position="108"/>
        <end position="125"/>
    </location>
</feature>
<reference evidence="2 3" key="1">
    <citation type="journal article" date="2016" name="Nat. Microbiol.">
        <title>The Mouse Intestinal Bacterial Collection (miBC) provides host-specific insight into cultured diversity and functional potential of the gut microbiota.</title>
        <authorList>
            <person name="Lagkouvardos I."/>
            <person name="Pukall R."/>
            <person name="Abt B."/>
            <person name="Foesel B.U."/>
            <person name="Meier-Kolthoff J.P."/>
            <person name="Kumar N."/>
            <person name="Bresciani A."/>
            <person name="Martinez I."/>
            <person name="Just S."/>
            <person name="Ziegler C."/>
            <person name="Brugiroux S."/>
            <person name="Garzetti D."/>
            <person name="Wenning M."/>
            <person name="Bui T.P."/>
            <person name="Wang J."/>
            <person name="Hugenholtz F."/>
            <person name="Plugge C.M."/>
            <person name="Peterson D.A."/>
            <person name="Hornef M.W."/>
            <person name="Baines J.F."/>
            <person name="Smidt H."/>
            <person name="Walter J."/>
            <person name="Kristiansen K."/>
            <person name="Nielsen H.B."/>
            <person name="Haller D."/>
            <person name="Overmann J."/>
            <person name="Stecher B."/>
            <person name="Clavel T."/>
        </authorList>
    </citation>
    <scope>NUCLEOTIDE SEQUENCE [LARGE SCALE GENOMIC DNA]</scope>
    <source>
        <strain evidence="2 3">DSM 28560</strain>
    </source>
</reference>
<dbReference type="EMBL" id="SMMX01000018">
    <property type="protein sequence ID" value="TDA20614.1"/>
    <property type="molecule type" value="Genomic_DNA"/>
</dbReference>
<dbReference type="RefSeq" id="WP_132280280.1">
    <property type="nucleotide sequence ID" value="NZ_JAOBST010000062.1"/>
</dbReference>
<evidence type="ECO:0000313" key="3">
    <source>
        <dbReference type="Proteomes" id="UP000295710"/>
    </source>
</evidence>
<accession>A0A4R4FAG5</accession>
<keyword evidence="3" id="KW-1185">Reference proteome</keyword>
<feature type="transmembrane region" description="Helical" evidence="1">
    <location>
        <begin position="131"/>
        <end position="150"/>
    </location>
</feature>
<comment type="caution">
    <text evidence="2">The sequence shown here is derived from an EMBL/GenBank/DDBJ whole genome shotgun (WGS) entry which is preliminary data.</text>
</comment>
<gene>
    <name evidence="2" type="ORF">E1963_16335</name>
</gene>